<sequence length="233" mass="27626">MEIRLVIKKILNNEKLGTIELTSKDKYSYNESLEEFNPSQLLYMAVPYIQAYILKDEMKEKASEYYTQYCDECEIMGLVKDSLRKTGLDDRDTKLAILAYKRTFENSTHEWEDRGWVLGLLRYFYYIAIENIRFLKAEIEFEKMERKYEEKIKEIVCIRVDERGERKKLLVDRNKPTMSLDEYADMVMKAKGMMNTIEDDIPLEEEIEPSREELIAMDELKEEKGKGNTIGRG</sequence>
<gene>
    <name evidence="1" type="ORF">TCON_0759</name>
</gene>
<dbReference type="Gene3D" id="1.25.40.540">
    <property type="entry name" value="TAP42-like family"/>
    <property type="match status" value="1"/>
</dbReference>
<dbReference type="Proteomes" id="UP001516464">
    <property type="component" value="Unassembled WGS sequence"/>
</dbReference>
<proteinExistence type="predicted"/>
<protein>
    <submittedName>
        <fullName evidence="1">Uncharacterized protein</fullName>
    </submittedName>
</protein>
<evidence type="ECO:0000313" key="1">
    <source>
        <dbReference type="EMBL" id="KAF7684038.1"/>
    </source>
</evidence>
<comment type="caution">
    <text evidence="1">The sequence shown here is derived from an EMBL/GenBank/DDBJ whole genome shotgun (WGS) entry which is preliminary data.</text>
</comment>
<reference evidence="1 2" key="1">
    <citation type="submission" date="2019-01" db="EMBL/GenBank/DDBJ databases">
        <title>Genomes sequencing and comparative genomics of infectious freshwater microsporidia, Cucumispora dikerogammari and Thelohania contejeani.</title>
        <authorList>
            <person name="Cormier A."/>
            <person name="Giraud I."/>
            <person name="Wattier R."/>
            <person name="Teixeira M."/>
            <person name="Grandjean F."/>
            <person name="Rigaud T."/>
            <person name="Cordaux R."/>
        </authorList>
    </citation>
    <scope>NUCLEOTIDE SEQUENCE [LARGE SCALE GENOMIC DNA]</scope>
    <source>
        <strain evidence="1">T1</strain>
        <tissue evidence="1">Spores</tissue>
    </source>
</reference>
<accession>A0ABQ7I0T6</accession>
<keyword evidence="2" id="KW-1185">Reference proteome</keyword>
<name>A0ABQ7I0T6_9MICR</name>
<dbReference type="InterPro" id="IPR038511">
    <property type="entry name" value="TAP42/TAP46-like_sf"/>
</dbReference>
<dbReference type="EMBL" id="SBIQ01000032">
    <property type="protein sequence ID" value="KAF7684038.1"/>
    <property type="molecule type" value="Genomic_DNA"/>
</dbReference>
<evidence type="ECO:0000313" key="2">
    <source>
        <dbReference type="Proteomes" id="UP001516464"/>
    </source>
</evidence>
<organism evidence="1 2">
    <name type="scientific">Astathelohania contejeani</name>
    <dbReference type="NCBI Taxonomy" id="164912"/>
    <lineage>
        <taxon>Eukaryota</taxon>
        <taxon>Fungi</taxon>
        <taxon>Fungi incertae sedis</taxon>
        <taxon>Microsporidia</taxon>
        <taxon>Astathelohaniidae</taxon>
        <taxon>Astathelohania</taxon>
    </lineage>
</organism>